<dbReference type="GO" id="GO:0005615">
    <property type="term" value="C:extracellular space"/>
    <property type="evidence" value="ECO:0007669"/>
    <property type="project" value="TreeGrafter"/>
</dbReference>
<dbReference type="InterPro" id="IPR010562">
    <property type="entry name" value="Haemolymph_juvenile_hormone-bd"/>
</dbReference>
<feature type="compositionally biased region" description="Polar residues" evidence="1">
    <location>
        <begin position="35"/>
        <end position="44"/>
    </location>
</feature>
<dbReference type="PANTHER" id="PTHR11008">
    <property type="entry name" value="PROTEIN TAKEOUT-LIKE PROTEIN"/>
    <property type="match status" value="1"/>
</dbReference>
<dbReference type="OrthoDB" id="8196554at2759"/>
<evidence type="ECO:0000256" key="1">
    <source>
        <dbReference type="SAM" id="MobiDB-lite"/>
    </source>
</evidence>
<sequence>MAAHLLTSADWFISCKQTSDPHKQTSLVTERRGQTKQITNSDNGESPAPVSIVLFSPLDQSIIDSYRAITIDIVLSIPPDSYNEPISGSSLQIAQAHGLTFSCSGSEDFNSCVKTTLQSIVRQLSASGAPELGISRLDPAKLPNMDFDVKRKGAIEFSSPFGKVSELAANIRLFNTTAIGFSRLKMLSVRSAVTPTSELNQALVSRSEVKKSAVKADIQLMVPQVLMRGRFYINGRFGVWPIAGGGPYNITTGELRGEWRLRGRQINHEGTTRLQLEECKLTPRLSYLHLEADNFLRSNPALKANDKTNFKKDNYSKNNTKAYNKKDTENFYTKNYNTKNNGEANHEENNTEDYNSNDNTTQHTANNKEDNKI</sequence>
<feature type="compositionally biased region" description="Polar residues" evidence="1">
    <location>
        <begin position="352"/>
        <end position="365"/>
    </location>
</feature>
<dbReference type="AlphaFoldDB" id="A0A9P0HN25"/>
<accession>A0A9P0HN25</accession>
<feature type="compositionally biased region" description="Low complexity" evidence="1">
    <location>
        <begin position="332"/>
        <end position="341"/>
    </location>
</feature>
<evidence type="ECO:0000313" key="3">
    <source>
        <dbReference type="Proteomes" id="UP001152798"/>
    </source>
</evidence>
<dbReference type="Gene3D" id="3.15.10.30">
    <property type="entry name" value="Haemolymph juvenile hormone binding protein"/>
    <property type="match status" value="1"/>
</dbReference>
<dbReference type="InterPro" id="IPR038606">
    <property type="entry name" value="To_sf"/>
</dbReference>
<protein>
    <submittedName>
        <fullName evidence="2">Uncharacterized protein</fullName>
    </submittedName>
</protein>
<dbReference type="Proteomes" id="UP001152798">
    <property type="component" value="Chromosome 6"/>
</dbReference>
<feature type="region of interest" description="Disordered" evidence="1">
    <location>
        <begin position="307"/>
        <end position="373"/>
    </location>
</feature>
<gene>
    <name evidence="2" type="ORF">NEZAVI_LOCUS13364</name>
</gene>
<feature type="region of interest" description="Disordered" evidence="1">
    <location>
        <begin position="23"/>
        <end position="45"/>
    </location>
</feature>
<organism evidence="2 3">
    <name type="scientific">Nezara viridula</name>
    <name type="common">Southern green stink bug</name>
    <name type="synonym">Cimex viridulus</name>
    <dbReference type="NCBI Taxonomy" id="85310"/>
    <lineage>
        <taxon>Eukaryota</taxon>
        <taxon>Metazoa</taxon>
        <taxon>Ecdysozoa</taxon>
        <taxon>Arthropoda</taxon>
        <taxon>Hexapoda</taxon>
        <taxon>Insecta</taxon>
        <taxon>Pterygota</taxon>
        <taxon>Neoptera</taxon>
        <taxon>Paraneoptera</taxon>
        <taxon>Hemiptera</taxon>
        <taxon>Heteroptera</taxon>
        <taxon>Panheteroptera</taxon>
        <taxon>Pentatomomorpha</taxon>
        <taxon>Pentatomoidea</taxon>
        <taxon>Pentatomidae</taxon>
        <taxon>Pentatominae</taxon>
        <taxon>Nezara</taxon>
    </lineage>
</organism>
<proteinExistence type="predicted"/>
<dbReference type="Pfam" id="PF06585">
    <property type="entry name" value="JHBP"/>
    <property type="match status" value="1"/>
</dbReference>
<dbReference type="PANTHER" id="PTHR11008:SF18">
    <property type="entry name" value="BCDNA.GH05536-RELATED"/>
    <property type="match status" value="1"/>
</dbReference>
<feature type="compositionally biased region" description="Basic and acidic residues" evidence="1">
    <location>
        <begin position="23"/>
        <end position="33"/>
    </location>
</feature>
<evidence type="ECO:0000313" key="2">
    <source>
        <dbReference type="EMBL" id="CAH1405076.1"/>
    </source>
</evidence>
<keyword evidence="3" id="KW-1185">Reference proteome</keyword>
<reference evidence="2" key="1">
    <citation type="submission" date="2022-01" db="EMBL/GenBank/DDBJ databases">
        <authorList>
            <person name="King R."/>
        </authorList>
    </citation>
    <scope>NUCLEOTIDE SEQUENCE</scope>
</reference>
<name>A0A9P0HN25_NEZVI</name>
<dbReference type="EMBL" id="OV725082">
    <property type="protein sequence ID" value="CAH1405076.1"/>
    <property type="molecule type" value="Genomic_DNA"/>
</dbReference>